<name>A0A2G9RLN1_AQUCT</name>
<dbReference type="OrthoDB" id="5955317at2759"/>
<gene>
    <name evidence="1" type="ORF">AB205_0029330</name>
</gene>
<proteinExistence type="predicted"/>
<protein>
    <submittedName>
        <fullName evidence="1">Uncharacterized protein</fullName>
    </submittedName>
</protein>
<dbReference type="AlphaFoldDB" id="A0A2G9RLN1"/>
<evidence type="ECO:0000313" key="1">
    <source>
        <dbReference type="EMBL" id="PIO28171.1"/>
    </source>
</evidence>
<accession>A0A2G9RLN1</accession>
<dbReference type="Proteomes" id="UP000228934">
    <property type="component" value="Unassembled WGS sequence"/>
</dbReference>
<sequence length="92" mass="10890">MLISGHLSPLDKKCITGRITIRNVFTLVFLVNRKLQYYSRLANFHRLLSEFRRTMSARKLQKKTQLLQKVVYYLKPIVNRKKEIKKSLLPAS</sequence>
<organism evidence="1 2">
    <name type="scientific">Aquarana catesbeiana</name>
    <name type="common">American bullfrog</name>
    <name type="synonym">Rana catesbeiana</name>
    <dbReference type="NCBI Taxonomy" id="8400"/>
    <lineage>
        <taxon>Eukaryota</taxon>
        <taxon>Metazoa</taxon>
        <taxon>Chordata</taxon>
        <taxon>Craniata</taxon>
        <taxon>Vertebrata</taxon>
        <taxon>Euteleostomi</taxon>
        <taxon>Amphibia</taxon>
        <taxon>Batrachia</taxon>
        <taxon>Anura</taxon>
        <taxon>Neobatrachia</taxon>
        <taxon>Ranoidea</taxon>
        <taxon>Ranidae</taxon>
        <taxon>Aquarana</taxon>
    </lineage>
</organism>
<dbReference type="EMBL" id="KV940039">
    <property type="protein sequence ID" value="PIO28171.1"/>
    <property type="molecule type" value="Genomic_DNA"/>
</dbReference>
<evidence type="ECO:0000313" key="2">
    <source>
        <dbReference type="Proteomes" id="UP000228934"/>
    </source>
</evidence>
<keyword evidence="2" id="KW-1185">Reference proteome</keyword>
<reference evidence="2" key="1">
    <citation type="journal article" date="2017" name="Nat. Commun.">
        <title>The North American bullfrog draft genome provides insight into hormonal regulation of long noncoding RNA.</title>
        <authorList>
            <person name="Hammond S.A."/>
            <person name="Warren R.L."/>
            <person name="Vandervalk B.P."/>
            <person name="Kucuk E."/>
            <person name="Khan H."/>
            <person name="Gibb E.A."/>
            <person name="Pandoh P."/>
            <person name="Kirk H."/>
            <person name="Zhao Y."/>
            <person name="Jones M."/>
            <person name="Mungall A.J."/>
            <person name="Coope R."/>
            <person name="Pleasance S."/>
            <person name="Moore R.A."/>
            <person name="Holt R.A."/>
            <person name="Round J.M."/>
            <person name="Ohora S."/>
            <person name="Walle B.V."/>
            <person name="Veldhoen N."/>
            <person name="Helbing C.C."/>
            <person name="Birol I."/>
        </authorList>
    </citation>
    <scope>NUCLEOTIDE SEQUENCE [LARGE SCALE GENOMIC DNA]</scope>
</reference>